<evidence type="ECO:0000313" key="1">
    <source>
        <dbReference type="EMBL" id="MTV48840.1"/>
    </source>
</evidence>
<dbReference type="PROSITE" id="PS51257">
    <property type="entry name" value="PROKAR_LIPOPROTEIN"/>
    <property type="match status" value="1"/>
</dbReference>
<name>A0A6I3SJ07_HELMO</name>
<reference evidence="1 2" key="1">
    <citation type="submission" date="2019-11" db="EMBL/GenBank/DDBJ databases">
        <title>Whole-genome sequence of a the green, strictly anaerobic photosynthetic bacterium Heliobacillus mobilis DSM 6151.</title>
        <authorList>
            <person name="Kyndt J.A."/>
            <person name="Meyer T.E."/>
        </authorList>
    </citation>
    <scope>NUCLEOTIDE SEQUENCE [LARGE SCALE GENOMIC DNA]</scope>
    <source>
        <strain evidence="1 2">DSM 6151</strain>
    </source>
</reference>
<dbReference type="RefSeq" id="WP_155475939.1">
    <property type="nucleotide sequence ID" value="NZ_WNKU01000006.1"/>
</dbReference>
<dbReference type="Proteomes" id="UP000430670">
    <property type="component" value="Unassembled WGS sequence"/>
</dbReference>
<evidence type="ECO:0000313" key="2">
    <source>
        <dbReference type="Proteomes" id="UP000430670"/>
    </source>
</evidence>
<organism evidence="1 2">
    <name type="scientific">Heliobacterium mobile</name>
    <name type="common">Heliobacillus mobilis</name>
    <dbReference type="NCBI Taxonomy" id="28064"/>
    <lineage>
        <taxon>Bacteria</taxon>
        <taxon>Bacillati</taxon>
        <taxon>Bacillota</taxon>
        <taxon>Clostridia</taxon>
        <taxon>Eubacteriales</taxon>
        <taxon>Heliobacteriaceae</taxon>
        <taxon>Heliobacterium</taxon>
    </lineage>
</organism>
<dbReference type="EMBL" id="WNKU01000006">
    <property type="protein sequence ID" value="MTV48840.1"/>
    <property type="molecule type" value="Genomic_DNA"/>
</dbReference>
<dbReference type="AlphaFoldDB" id="A0A6I3SJ07"/>
<proteinExistence type="predicted"/>
<keyword evidence="2" id="KW-1185">Reference proteome</keyword>
<protein>
    <recommendedName>
        <fullName evidence="3">Lipoprotein</fullName>
    </recommendedName>
</protein>
<accession>A0A6I3SJ07</accession>
<comment type="caution">
    <text evidence="1">The sequence shown here is derived from an EMBL/GenBank/DDBJ whole genome shotgun (WGS) entry which is preliminary data.</text>
</comment>
<sequence length="149" mass="16120">MRKLITTITLTGILLAGCGTVDKQTAINQAKDVVNQAQSVAGTMADTAANVSRDELVRLVTEKWQAQYDQWKAEGATVIRPDGSIDWQGVSNLSLAEKSLISVGPYEFLAVLRAGGAIEIVRENKNTKERSLVTRVKLVVEHGEVSIGQ</sequence>
<evidence type="ECO:0008006" key="3">
    <source>
        <dbReference type="Google" id="ProtNLM"/>
    </source>
</evidence>
<gene>
    <name evidence="1" type="ORF">GJ688_07575</name>
</gene>